<dbReference type="InterPro" id="IPR014001">
    <property type="entry name" value="Helicase_ATP-bd"/>
</dbReference>
<dbReference type="SUPFAM" id="SSF52540">
    <property type="entry name" value="P-loop containing nucleoside triphosphate hydrolases"/>
    <property type="match status" value="2"/>
</dbReference>
<dbReference type="PROSITE" id="PS51194">
    <property type="entry name" value="HELICASE_CTER"/>
    <property type="match status" value="1"/>
</dbReference>
<dbReference type="SMART" id="SM00490">
    <property type="entry name" value="HELICc"/>
    <property type="match status" value="1"/>
</dbReference>
<comment type="caution">
    <text evidence="6">The sequence shown here is derived from an EMBL/GenBank/DDBJ whole genome shotgun (WGS) entry which is preliminary data.</text>
</comment>
<sequence>MKIDKIKSMLEFYTDRVRYNSGFTAYKRNLVKDSYAKEENNVFTFYGTVIDEYTRQNYTSLIMINSESRDILNCSCDCKDFIAKDNQPKICSHIVATVLKGIDDLDKEESIENEYYENIIDPSLTLNISQSRGGYLGLELDIEGIDKNEYRRIFNSYKEKKKLHRLSSGGYLDLKNEDLITAFKLIDSLGVYIDFDNMKIPNNKSLYLESFIEKENLDFIDGRKYVSNITKKYKKVSKATYEIPENLNAKLRDYQIEGFNYFKSLADYEFGGILADEMGLGKILQSIAFLLSEENKKSIVIAPTALIHNWKSEFNKFAPSLKVALCHGNKIERENILKNYSDYDVILTTYSTYRNDLEKYENIRFDYCIIDEAQNIKNPDSTIAKVIKDINAKTKFALTGTPIENNLLELWSIFDFIMPGYLYNKERFKNIFVNNDKNIEELKKMIKPFILRRTKKEVIRELPDKIEHKYYIELEKEHKRAYLGFVKLIRNKLKEANQDKITIFSYLTKLRQLALAPDIMVKNYFGKNSKIDILLDIINDNKERKILIFPQFTKVLGLIGDRLKENNIPYSYLDGKTDAKNRLSLVNEFNESEDTKIFLISLKAGGTGLNLTSASMVIHFDPWWNPSMENQASDRAHRIGQKNVVDVLKLIAKDTVEEKVIGMQESKKDLIDSIIDKNLEDSSVLKSLTEDNLIDLFI</sequence>
<dbReference type="CDD" id="cd18793">
    <property type="entry name" value="SF2_C_SNF"/>
    <property type="match status" value="1"/>
</dbReference>
<dbReference type="InterPro" id="IPR027417">
    <property type="entry name" value="P-loop_NTPase"/>
</dbReference>
<evidence type="ECO:0000259" key="5">
    <source>
        <dbReference type="PROSITE" id="PS51194"/>
    </source>
</evidence>
<keyword evidence="1" id="KW-0378">Hydrolase</keyword>
<protein>
    <submittedName>
        <fullName evidence="6">SNF2 helicase associated domain-containing protein</fullName>
    </submittedName>
</protein>
<keyword evidence="7" id="KW-1185">Reference proteome</keyword>
<reference evidence="6 7" key="1">
    <citation type="submission" date="2020-08" db="EMBL/GenBank/DDBJ databases">
        <authorList>
            <person name="Liu C."/>
            <person name="Sun Q."/>
        </authorList>
    </citation>
    <scope>NUCLEOTIDE SEQUENCE [LARGE SCALE GENOMIC DNA]</scope>
    <source>
        <strain evidence="6 7">NSJ-18</strain>
    </source>
</reference>
<feature type="domain" description="Helicase ATP-binding" evidence="4">
    <location>
        <begin position="263"/>
        <end position="420"/>
    </location>
</feature>
<dbReference type="Proteomes" id="UP000609849">
    <property type="component" value="Unassembled WGS sequence"/>
</dbReference>
<gene>
    <name evidence="6" type="ORF">H8923_09085</name>
</gene>
<evidence type="ECO:0000313" key="7">
    <source>
        <dbReference type="Proteomes" id="UP000609849"/>
    </source>
</evidence>
<feature type="domain" description="SWIM-type" evidence="3">
    <location>
        <begin position="58"/>
        <end position="102"/>
    </location>
</feature>
<name>A0ABR7JPU0_9FIRM</name>
<organism evidence="6 7">
    <name type="scientific">Romboutsia faecis</name>
    <dbReference type="NCBI Taxonomy" id="2764597"/>
    <lineage>
        <taxon>Bacteria</taxon>
        <taxon>Bacillati</taxon>
        <taxon>Bacillota</taxon>
        <taxon>Clostridia</taxon>
        <taxon>Peptostreptococcales</taxon>
        <taxon>Peptostreptococcaceae</taxon>
        <taxon>Romboutsia</taxon>
    </lineage>
</organism>
<dbReference type="Pfam" id="PF00176">
    <property type="entry name" value="SNF2-rel_dom"/>
    <property type="match status" value="1"/>
</dbReference>
<dbReference type="PROSITE" id="PS51192">
    <property type="entry name" value="HELICASE_ATP_BIND_1"/>
    <property type="match status" value="1"/>
</dbReference>
<dbReference type="Pfam" id="PF00271">
    <property type="entry name" value="Helicase_C"/>
    <property type="match status" value="1"/>
</dbReference>
<dbReference type="SMART" id="SM00487">
    <property type="entry name" value="DEXDc"/>
    <property type="match status" value="1"/>
</dbReference>
<evidence type="ECO:0000259" key="3">
    <source>
        <dbReference type="PROSITE" id="PS50966"/>
    </source>
</evidence>
<dbReference type="Pfam" id="PF08455">
    <property type="entry name" value="SNF2_assoc"/>
    <property type="match status" value="1"/>
</dbReference>
<dbReference type="PANTHER" id="PTHR10799">
    <property type="entry name" value="SNF2/RAD54 HELICASE FAMILY"/>
    <property type="match status" value="1"/>
</dbReference>
<evidence type="ECO:0000256" key="2">
    <source>
        <dbReference type="PROSITE-ProRule" id="PRU00325"/>
    </source>
</evidence>
<dbReference type="PROSITE" id="PS50966">
    <property type="entry name" value="ZF_SWIM"/>
    <property type="match status" value="1"/>
</dbReference>
<dbReference type="InterPro" id="IPR013663">
    <property type="entry name" value="Helicase_SWF/SNF/SWI_bac"/>
</dbReference>
<keyword evidence="2" id="KW-0863">Zinc-finger</keyword>
<evidence type="ECO:0000313" key="6">
    <source>
        <dbReference type="EMBL" id="MBC5996914.1"/>
    </source>
</evidence>
<proteinExistence type="predicted"/>
<dbReference type="EMBL" id="JACRWE010000003">
    <property type="protein sequence ID" value="MBC5996914.1"/>
    <property type="molecule type" value="Genomic_DNA"/>
</dbReference>
<accession>A0ABR7JPU0</accession>
<dbReference type="Gene3D" id="3.40.50.10810">
    <property type="entry name" value="Tandem AAA-ATPase domain"/>
    <property type="match status" value="1"/>
</dbReference>
<evidence type="ECO:0000259" key="4">
    <source>
        <dbReference type="PROSITE" id="PS51192"/>
    </source>
</evidence>
<dbReference type="Gene3D" id="3.40.50.300">
    <property type="entry name" value="P-loop containing nucleotide triphosphate hydrolases"/>
    <property type="match status" value="1"/>
</dbReference>
<dbReference type="InterPro" id="IPR038718">
    <property type="entry name" value="SNF2-like_sf"/>
</dbReference>
<keyword evidence="2" id="KW-0862">Zinc</keyword>
<dbReference type="InterPro" id="IPR007527">
    <property type="entry name" value="Znf_SWIM"/>
</dbReference>
<evidence type="ECO:0000256" key="1">
    <source>
        <dbReference type="ARBA" id="ARBA00022801"/>
    </source>
</evidence>
<dbReference type="InterPro" id="IPR000330">
    <property type="entry name" value="SNF2_N"/>
</dbReference>
<dbReference type="InterPro" id="IPR001650">
    <property type="entry name" value="Helicase_C-like"/>
</dbReference>
<dbReference type="RefSeq" id="WP_153971621.1">
    <property type="nucleotide sequence ID" value="NZ_JACRWE010000003.1"/>
</dbReference>
<keyword evidence="2" id="KW-0479">Metal-binding</keyword>
<feature type="domain" description="Helicase C-terminal" evidence="5">
    <location>
        <begin position="530"/>
        <end position="693"/>
    </location>
</feature>
<dbReference type="InterPro" id="IPR049730">
    <property type="entry name" value="SNF2/RAD54-like_C"/>
</dbReference>
<dbReference type="CDD" id="cd18012">
    <property type="entry name" value="DEXQc_arch_SWI2_SNF2"/>
    <property type="match status" value="1"/>
</dbReference>